<dbReference type="Gene3D" id="3.30.70.330">
    <property type="match status" value="1"/>
</dbReference>
<dbReference type="Pfam" id="PF00276">
    <property type="entry name" value="Ribosomal_L23"/>
    <property type="match status" value="1"/>
</dbReference>
<organism evidence="8">
    <name type="scientific">Schizymenia dubyi</name>
    <dbReference type="NCBI Taxonomy" id="38368"/>
    <lineage>
        <taxon>Eukaryota</taxon>
        <taxon>Rhodophyta</taxon>
        <taxon>Florideophyceae</taxon>
        <taxon>Rhodymeniophycidae</taxon>
        <taxon>Nemastomatales</taxon>
        <taxon>Schizymeniaceae</taxon>
        <taxon>Schizymenia</taxon>
    </lineage>
</organism>
<dbReference type="FunFam" id="3.30.70.330:FF:000001">
    <property type="entry name" value="50S ribosomal protein L23"/>
    <property type="match status" value="1"/>
</dbReference>
<evidence type="ECO:0000256" key="2">
    <source>
        <dbReference type="ARBA" id="ARBA00022730"/>
    </source>
</evidence>
<keyword evidence="3" id="KW-0694">RNA-binding</keyword>
<dbReference type="PANTHER" id="PTHR11620">
    <property type="entry name" value="60S RIBOSOMAL PROTEIN L23A"/>
    <property type="match status" value="1"/>
</dbReference>
<dbReference type="GeneID" id="29072421"/>
<comment type="similarity">
    <text evidence="1">Belongs to the universal ribosomal protein uL23 family.</text>
</comment>
<evidence type="ECO:0000313" key="8">
    <source>
        <dbReference type="EMBL" id="AOM65085.1"/>
    </source>
</evidence>
<dbReference type="RefSeq" id="YP_009296150.1">
    <property type="nucleotide sequence ID" value="NC_031169.1"/>
</dbReference>
<evidence type="ECO:0000256" key="3">
    <source>
        <dbReference type="ARBA" id="ARBA00022884"/>
    </source>
</evidence>
<dbReference type="InterPro" id="IPR013025">
    <property type="entry name" value="Ribosomal_uL23-like"/>
</dbReference>
<evidence type="ECO:0000256" key="7">
    <source>
        <dbReference type="ARBA" id="ARBA00035366"/>
    </source>
</evidence>
<dbReference type="InterPro" id="IPR012677">
    <property type="entry name" value="Nucleotide-bd_a/b_plait_sf"/>
</dbReference>
<accession>A0A1C9C9P1</accession>
<name>A0A1C9C9P1_9FLOR</name>
<dbReference type="InterPro" id="IPR012678">
    <property type="entry name" value="Ribosomal_uL23/eL15/eS24_sf"/>
</dbReference>
<dbReference type="AlphaFoldDB" id="A0A1C9C9P1"/>
<evidence type="ECO:0000256" key="4">
    <source>
        <dbReference type="ARBA" id="ARBA00022980"/>
    </source>
</evidence>
<geneLocation type="plastid" evidence="8"/>
<reference evidence="8" key="1">
    <citation type="journal article" date="2016" name="BMC Biol.">
        <title>Parallel evolution of highly conserved plastid genome architecture in red seaweeds and seed plants.</title>
        <authorList>
            <person name="Lee J."/>
            <person name="Cho C.H."/>
            <person name="Park S.I."/>
            <person name="Choi J.W."/>
            <person name="Song H.S."/>
            <person name="West J.A."/>
            <person name="Bhattacharya D."/>
            <person name="Yoon H.S."/>
        </authorList>
    </citation>
    <scope>NUCLEOTIDE SEQUENCE</scope>
</reference>
<gene>
    <name evidence="8" type="primary">rpl23</name>
    <name evidence="8" type="ORF">Schiz_202</name>
</gene>
<evidence type="ECO:0000256" key="5">
    <source>
        <dbReference type="ARBA" id="ARBA00023274"/>
    </source>
</evidence>
<dbReference type="SUPFAM" id="SSF54189">
    <property type="entry name" value="Ribosomal proteins S24e, L23 and L15e"/>
    <property type="match status" value="1"/>
</dbReference>
<dbReference type="NCBIfam" id="NF004363">
    <property type="entry name" value="PRK05738.2-4"/>
    <property type="match status" value="1"/>
</dbReference>
<dbReference type="HAMAP" id="MF_01369_B">
    <property type="entry name" value="Ribosomal_uL23_B"/>
    <property type="match status" value="1"/>
</dbReference>
<keyword evidence="4 8" id="KW-0689">Ribosomal protein</keyword>
<dbReference type="GO" id="GO:0005840">
    <property type="term" value="C:ribosome"/>
    <property type="evidence" value="ECO:0007669"/>
    <property type="project" value="UniProtKB-KW"/>
</dbReference>
<dbReference type="GO" id="GO:0019843">
    <property type="term" value="F:rRNA binding"/>
    <property type="evidence" value="ECO:0007669"/>
    <property type="project" value="UniProtKB-KW"/>
</dbReference>
<dbReference type="GO" id="GO:1990904">
    <property type="term" value="C:ribonucleoprotein complex"/>
    <property type="evidence" value="ECO:0007669"/>
    <property type="project" value="UniProtKB-KW"/>
</dbReference>
<keyword evidence="2" id="KW-0699">rRNA-binding</keyword>
<keyword evidence="5" id="KW-0687">Ribonucleoprotein</keyword>
<keyword evidence="8" id="KW-0934">Plastid</keyword>
<evidence type="ECO:0000256" key="1">
    <source>
        <dbReference type="ARBA" id="ARBA00006700"/>
    </source>
</evidence>
<sequence>MLSIQYKKYIMDKQMLQRDLIDVIKYPILTDKTTKLIEENQYCFAVKSKANKNDIKNAIEYIFKVRVKKVRTLNITKQKRNLGRFQGGKKNYKKAIIKLHLEDTINLFAEN</sequence>
<evidence type="ECO:0000256" key="6">
    <source>
        <dbReference type="ARBA" id="ARBA00035287"/>
    </source>
</evidence>
<protein>
    <recommendedName>
        <fullName evidence="6">Large ribosomal subunit protein uL23c</fullName>
    </recommendedName>
    <alternativeName>
        <fullName evidence="7">50S ribosomal protein L23, chloroplastic</fullName>
    </alternativeName>
</protein>
<dbReference type="GO" id="GO:0003735">
    <property type="term" value="F:structural constituent of ribosome"/>
    <property type="evidence" value="ECO:0007669"/>
    <property type="project" value="InterPro"/>
</dbReference>
<proteinExistence type="inferred from homology"/>
<dbReference type="EMBL" id="KX284712">
    <property type="protein sequence ID" value="AOM65085.1"/>
    <property type="molecule type" value="Genomic_DNA"/>
</dbReference>
<dbReference type="GO" id="GO:0006412">
    <property type="term" value="P:translation"/>
    <property type="evidence" value="ECO:0007669"/>
    <property type="project" value="InterPro"/>
</dbReference>